<keyword evidence="10" id="KW-0472">Membrane</keyword>
<evidence type="ECO:0000256" key="8">
    <source>
        <dbReference type="ARBA" id="ARBA00022989"/>
    </source>
</evidence>
<comment type="caution">
    <text evidence="12">The sequence shown here is derived from an EMBL/GenBank/DDBJ whole genome shotgun (WGS) entry which is preliminary data.</text>
</comment>
<evidence type="ECO:0000256" key="3">
    <source>
        <dbReference type="ARBA" id="ARBA00022538"/>
    </source>
</evidence>
<evidence type="ECO:0000313" key="13">
    <source>
        <dbReference type="Proteomes" id="UP001501490"/>
    </source>
</evidence>
<evidence type="ECO:0000256" key="7">
    <source>
        <dbReference type="ARBA" id="ARBA00022958"/>
    </source>
</evidence>
<keyword evidence="7" id="KW-0630">Potassium</keyword>
<proteinExistence type="predicted"/>
<name>A0ABP7A3C2_9ACTN</name>
<dbReference type="PANTHER" id="PTHR30042">
    <property type="entry name" value="POTASSIUM-TRANSPORTING ATPASE C CHAIN"/>
    <property type="match status" value="1"/>
</dbReference>
<keyword evidence="9" id="KW-0406">Ion transport</keyword>
<keyword evidence="6" id="KW-0067">ATP-binding</keyword>
<keyword evidence="5" id="KW-0547">Nucleotide-binding</keyword>
<dbReference type="Proteomes" id="UP001501490">
    <property type="component" value="Unassembled WGS sequence"/>
</dbReference>
<evidence type="ECO:0000256" key="9">
    <source>
        <dbReference type="ARBA" id="ARBA00023065"/>
    </source>
</evidence>
<keyword evidence="13" id="KW-1185">Reference proteome</keyword>
<dbReference type="EMBL" id="BAABAB010000020">
    <property type="protein sequence ID" value="GAA3624110.1"/>
    <property type="molecule type" value="Genomic_DNA"/>
</dbReference>
<evidence type="ECO:0000256" key="11">
    <source>
        <dbReference type="SAM" id="MobiDB-lite"/>
    </source>
</evidence>
<sequence length="155" mass="16343">MPDSLPVPLLTDAPSGLLTIAALIGQELDGDQWFQPRPSAVEDNAQASGGSNLGPSNPDLTAAVDRRRAEVAEREQAAPSAVPADAVTASGSGLDPYISPEYAELQVARVARARELDPDRVRRLVAEHTRGRMLGFLGEPRVNVVELNLALSGLG</sequence>
<evidence type="ECO:0000256" key="10">
    <source>
        <dbReference type="ARBA" id="ARBA00023136"/>
    </source>
</evidence>
<dbReference type="InterPro" id="IPR003820">
    <property type="entry name" value="KdpC"/>
</dbReference>
<keyword evidence="4" id="KW-0812">Transmembrane</keyword>
<evidence type="ECO:0000256" key="1">
    <source>
        <dbReference type="ARBA" id="ARBA00022448"/>
    </source>
</evidence>
<keyword evidence="1" id="KW-0813">Transport</keyword>
<dbReference type="Pfam" id="PF02669">
    <property type="entry name" value="KdpC"/>
    <property type="match status" value="1"/>
</dbReference>
<evidence type="ECO:0000256" key="2">
    <source>
        <dbReference type="ARBA" id="ARBA00022475"/>
    </source>
</evidence>
<dbReference type="NCBIfam" id="TIGR00681">
    <property type="entry name" value="kdpC"/>
    <property type="match status" value="1"/>
</dbReference>
<dbReference type="RefSeq" id="WP_425562530.1">
    <property type="nucleotide sequence ID" value="NZ_BAABAB010000020.1"/>
</dbReference>
<evidence type="ECO:0000313" key="12">
    <source>
        <dbReference type="EMBL" id="GAA3624110.1"/>
    </source>
</evidence>
<accession>A0ABP7A3C2</accession>
<evidence type="ECO:0000256" key="5">
    <source>
        <dbReference type="ARBA" id="ARBA00022741"/>
    </source>
</evidence>
<evidence type="ECO:0000256" key="6">
    <source>
        <dbReference type="ARBA" id="ARBA00022840"/>
    </source>
</evidence>
<keyword evidence="2" id="KW-1003">Cell membrane</keyword>
<organism evidence="12 13">
    <name type="scientific">Microlunatus ginsengisoli</name>
    <dbReference type="NCBI Taxonomy" id="363863"/>
    <lineage>
        <taxon>Bacteria</taxon>
        <taxon>Bacillati</taxon>
        <taxon>Actinomycetota</taxon>
        <taxon>Actinomycetes</taxon>
        <taxon>Propionibacteriales</taxon>
        <taxon>Propionibacteriaceae</taxon>
        <taxon>Microlunatus</taxon>
    </lineage>
</organism>
<keyword evidence="8" id="KW-1133">Transmembrane helix</keyword>
<feature type="region of interest" description="Disordered" evidence="11">
    <location>
        <begin position="35"/>
        <end position="95"/>
    </location>
</feature>
<dbReference type="PIRSF" id="PIRSF001296">
    <property type="entry name" value="K_ATPase_KdpC"/>
    <property type="match status" value="1"/>
</dbReference>
<evidence type="ECO:0000256" key="4">
    <source>
        <dbReference type="ARBA" id="ARBA00022692"/>
    </source>
</evidence>
<feature type="compositionally biased region" description="Basic and acidic residues" evidence="11">
    <location>
        <begin position="64"/>
        <end position="76"/>
    </location>
</feature>
<dbReference type="PANTHER" id="PTHR30042:SF2">
    <property type="entry name" value="POTASSIUM-TRANSPORTING ATPASE KDPC SUBUNIT"/>
    <property type="match status" value="1"/>
</dbReference>
<feature type="compositionally biased region" description="Polar residues" evidence="11">
    <location>
        <begin position="45"/>
        <end position="59"/>
    </location>
</feature>
<protein>
    <submittedName>
        <fullName evidence="12">Potassium-transporting ATPase subunit KdpC</fullName>
    </submittedName>
</protein>
<keyword evidence="3" id="KW-0633">Potassium transport</keyword>
<gene>
    <name evidence="12" type="primary">kdpC</name>
    <name evidence="12" type="ORF">GCM10022236_28070</name>
</gene>
<reference evidence="13" key="1">
    <citation type="journal article" date="2019" name="Int. J. Syst. Evol. Microbiol.">
        <title>The Global Catalogue of Microorganisms (GCM) 10K type strain sequencing project: providing services to taxonomists for standard genome sequencing and annotation.</title>
        <authorList>
            <consortium name="The Broad Institute Genomics Platform"/>
            <consortium name="The Broad Institute Genome Sequencing Center for Infectious Disease"/>
            <person name="Wu L."/>
            <person name="Ma J."/>
        </authorList>
    </citation>
    <scope>NUCLEOTIDE SEQUENCE [LARGE SCALE GENOMIC DNA]</scope>
    <source>
        <strain evidence="13">JCM 16929</strain>
    </source>
</reference>